<gene>
    <name evidence="5" type="ORF">HMPREF0444_0136</name>
</gene>
<keyword evidence="2 5" id="KW-0378">Hydrolase</keyword>
<name>C8NDZ1_9LACT</name>
<dbReference type="PANTHER" id="PTHR43863">
    <property type="entry name" value="HYDROLASE, PUTATIVE (AFU_ORTHOLOGUE AFUA_1G03140)-RELATED"/>
    <property type="match status" value="1"/>
</dbReference>
<evidence type="ECO:0000259" key="4">
    <source>
        <dbReference type="Pfam" id="PF21365"/>
    </source>
</evidence>
<reference evidence="5 6" key="1">
    <citation type="submission" date="2009-08" db="EMBL/GenBank/DDBJ databases">
        <authorList>
            <person name="Muzny D."/>
            <person name="Qin X."/>
            <person name="Deng J."/>
            <person name="Jiang H."/>
            <person name="Liu Y."/>
            <person name="Qu J."/>
            <person name="Song X.-Z."/>
            <person name="Zhang L."/>
            <person name="Thornton R."/>
            <person name="Coyle M."/>
            <person name="Francisco L."/>
            <person name="Jackson L."/>
            <person name="Javaid M."/>
            <person name="Korchina V."/>
            <person name="Kovar C."/>
            <person name="Mata R."/>
            <person name="Mathew T."/>
            <person name="Ngo R."/>
            <person name="Nguyen L."/>
            <person name="Nguyen N."/>
            <person name="Okwuonu G."/>
            <person name="Ongeri F."/>
            <person name="Pham C."/>
            <person name="Simmons D."/>
            <person name="Wilczek-Boney K."/>
            <person name="Hale W."/>
            <person name="Jakkamsetti A."/>
            <person name="Pham P."/>
            <person name="Ruth R."/>
            <person name="San Lucas F."/>
            <person name="Warren J."/>
            <person name="Zhang J."/>
            <person name="Zhao Z."/>
            <person name="Zhou C."/>
            <person name="Zhu D."/>
            <person name="Lee S."/>
            <person name="Bess C."/>
            <person name="Blankenburg K."/>
            <person name="Forbes L."/>
            <person name="Fu Q."/>
            <person name="Gubbala S."/>
            <person name="Hirani K."/>
            <person name="Jayaseelan J.C."/>
            <person name="Lara F."/>
            <person name="Munidasa M."/>
            <person name="Palculict T."/>
            <person name="Patil S."/>
            <person name="Pu L.-L."/>
            <person name="Saada N."/>
            <person name="Tang L."/>
            <person name="Weissenberger G."/>
            <person name="Zhu Y."/>
            <person name="Hemphill L."/>
            <person name="Shang Y."/>
            <person name="Youmans B."/>
            <person name="Ayvaz T."/>
            <person name="Ross M."/>
            <person name="Santibanez J."/>
            <person name="Aqrawi P."/>
            <person name="Gross S."/>
            <person name="Joshi V."/>
            <person name="Fowler G."/>
            <person name="Nazareth L."/>
            <person name="Reid J."/>
            <person name="Worley K."/>
            <person name="Petrosino J."/>
            <person name="Highlander S."/>
            <person name="Gibbs R."/>
        </authorList>
    </citation>
    <scope>NUCLEOTIDE SEQUENCE [LARGE SCALE GENOMIC DNA]</scope>
    <source>
        <strain evidence="5 6">ATCC 49175</strain>
    </source>
</reference>
<dbReference type="PANTHER" id="PTHR43863:SF2">
    <property type="entry name" value="MALTASE-GLUCOAMYLASE"/>
    <property type="match status" value="1"/>
</dbReference>
<dbReference type="EMBL" id="ACKZ01000007">
    <property type="protein sequence ID" value="EEW38143.1"/>
    <property type="molecule type" value="Genomic_DNA"/>
</dbReference>
<keyword evidence="2 5" id="KW-0326">Glycosidase</keyword>
<dbReference type="SUPFAM" id="SSF51445">
    <property type="entry name" value="(Trans)glycosidases"/>
    <property type="match status" value="1"/>
</dbReference>
<dbReference type="STRING" id="638301.HMPREF0444_0136"/>
<dbReference type="HOGENOM" id="CLU_005043_1_0_9"/>
<proteinExistence type="inferred from homology"/>
<dbReference type="GO" id="GO:0004553">
    <property type="term" value="F:hydrolase activity, hydrolyzing O-glycosyl compounds"/>
    <property type="evidence" value="ECO:0007669"/>
    <property type="project" value="InterPro"/>
</dbReference>
<dbReference type="AlphaFoldDB" id="C8NDZ1"/>
<comment type="similarity">
    <text evidence="1 2">Belongs to the glycosyl hydrolase 31 family.</text>
</comment>
<comment type="caution">
    <text evidence="5">The sequence shown here is derived from an EMBL/GenBank/DDBJ whole genome shotgun (WGS) entry which is preliminary data.</text>
</comment>
<dbReference type="InterPro" id="IPR013780">
    <property type="entry name" value="Glyco_hydro_b"/>
</dbReference>
<evidence type="ECO:0000313" key="5">
    <source>
        <dbReference type="EMBL" id="EEW38143.1"/>
    </source>
</evidence>
<feature type="domain" description="Glycoside hydrolase family 31 TIM barrel" evidence="3">
    <location>
        <begin position="181"/>
        <end position="482"/>
    </location>
</feature>
<dbReference type="InterPro" id="IPR048395">
    <property type="entry name" value="Glyco_hydro_31_C"/>
</dbReference>
<organism evidence="5 6">
    <name type="scientific">Granulicatella adiacens ATCC 49175</name>
    <dbReference type="NCBI Taxonomy" id="638301"/>
    <lineage>
        <taxon>Bacteria</taxon>
        <taxon>Bacillati</taxon>
        <taxon>Bacillota</taxon>
        <taxon>Bacilli</taxon>
        <taxon>Lactobacillales</taxon>
        <taxon>Carnobacteriaceae</taxon>
        <taxon>Granulicatella</taxon>
    </lineage>
</organism>
<dbReference type="Proteomes" id="UP000005926">
    <property type="component" value="Unassembled WGS sequence"/>
</dbReference>
<dbReference type="EC" id="3.2.1.-" evidence="5"/>
<dbReference type="SUPFAM" id="SSF51011">
    <property type="entry name" value="Glycosyl hydrolase domain"/>
    <property type="match status" value="1"/>
</dbReference>
<evidence type="ECO:0000313" key="6">
    <source>
        <dbReference type="Proteomes" id="UP000005926"/>
    </source>
</evidence>
<dbReference type="InterPro" id="IPR017853">
    <property type="entry name" value="GH"/>
</dbReference>
<evidence type="ECO:0000256" key="1">
    <source>
        <dbReference type="ARBA" id="ARBA00007806"/>
    </source>
</evidence>
<accession>C8NDZ1</accession>
<dbReference type="InterPro" id="IPR000322">
    <property type="entry name" value="Glyco_hydro_31_TIM"/>
</dbReference>
<sequence>MEVNKMKIFKGDFYRISVLTDKLIRLEYSNNGQFEDRHTQLIQNRDFGEVEVEATETPELLDINTNFFRLRYNKGEFNNQNLFIALKGQFFIFGSRWYFGEPIETLKGTTRTLDQANGAIELEDGIISKSGYAILDDSNGFISDEKEGFIKKESEVDLYVFAYGHDYRGAIRDFYHLTGATPLLPRYALGNWWSRYWAYTADEYLSLVERFEDEQVPLAVGVLDMDWHITKIPERFGSGWTGYSWNRELIPEPEKLLKKLHDKKLKLSLNVHPADGIRAYEDAYPAVAKRLGLDAASEEAAIFDIADPRFRESYFKDVHYPLEEQGVDFWWIDWQQGTQGVQDPLWLLNHYHYVDNCKRKDGGLILSRYAGPGSHRYPVGFSGDAFITWESLKFQPYFTSTASNIGYSWWSHDIGGHMGGYYDEELQIRWLQYGVFSPITRLHSTNSPFNSKEPWFFTKNTAEIMKHYLRLRHQLLPYLYTMNVATHEEGAPLVSPMYYFYPENEESYRVPNQYFFGSELMVAPITEPMNKDYQSAKVQVWFPEGKWYDFFTGREYAGEVVLDIYRDIESIPVFAKEGAIVPLDGSGVNMGVDLPEVIDWYVFPGTHHSFDMVEDLDGARCVTTLSVDWNLGTIQLTVEGETGILPVNRIHRVHVQGSQDVVVELENKNATVEFTVGEKQTVNRNEAIFQVLKNAHLPYETKEHLYRRLVNAKDANEIINILHHEDDELRGRLLEILFISEP</sequence>
<dbReference type="CDD" id="cd06595">
    <property type="entry name" value="GH31_u1"/>
    <property type="match status" value="1"/>
</dbReference>
<protein>
    <submittedName>
        <fullName evidence="5">Glycosyl hydrolase, family 31</fullName>
        <ecNumber evidence="5">3.2.1.-</ecNumber>
    </submittedName>
</protein>
<evidence type="ECO:0000259" key="3">
    <source>
        <dbReference type="Pfam" id="PF01055"/>
    </source>
</evidence>
<keyword evidence="6" id="KW-1185">Reference proteome</keyword>
<dbReference type="Gene3D" id="2.60.40.1180">
    <property type="entry name" value="Golgi alpha-mannosidase II"/>
    <property type="match status" value="1"/>
</dbReference>
<dbReference type="Gene3D" id="3.20.20.80">
    <property type="entry name" value="Glycosidases"/>
    <property type="match status" value="1"/>
</dbReference>
<evidence type="ECO:0000256" key="2">
    <source>
        <dbReference type="RuleBase" id="RU361185"/>
    </source>
</evidence>
<dbReference type="eggNOG" id="COG1501">
    <property type="taxonomic scope" value="Bacteria"/>
</dbReference>
<dbReference type="InterPro" id="IPR051816">
    <property type="entry name" value="Glycosyl_Hydrolase_31"/>
</dbReference>
<dbReference type="Pfam" id="PF01055">
    <property type="entry name" value="Glyco_hydro_31_2nd"/>
    <property type="match status" value="1"/>
</dbReference>
<feature type="domain" description="Glycosyl hydrolase family 31 C-terminal" evidence="4">
    <location>
        <begin position="490"/>
        <end position="581"/>
    </location>
</feature>
<dbReference type="Pfam" id="PF21365">
    <property type="entry name" value="Glyco_hydro_31_3rd"/>
    <property type="match status" value="1"/>
</dbReference>
<dbReference type="GO" id="GO:0005975">
    <property type="term" value="P:carbohydrate metabolic process"/>
    <property type="evidence" value="ECO:0007669"/>
    <property type="project" value="InterPro"/>
</dbReference>